<name>A0A7G8BH08_9BACT</name>
<protein>
    <submittedName>
        <fullName evidence="1">Uncharacterized protein</fullName>
    </submittedName>
</protein>
<dbReference type="Proteomes" id="UP000515312">
    <property type="component" value="Chromosome"/>
</dbReference>
<gene>
    <name evidence="1" type="ORF">H7849_22790</name>
</gene>
<keyword evidence="2" id="KW-1185">Reference proteome</keyword>
<accession>A0A7G8BH08</accession>
<dbReference type="EMBL" id="CP060394">
    <property type="protein sequence ID" value="QNI31828.1"/>
    <property type="molecule type" value="Genomic_DNA"/>
</dbReference>
<evidence type="ECO:0000313" key="1">
    <source>
        <dbReference type="EMBL" id="QNI31828.1"/>
    </source>
</evidence>
<proteinExistence type="predicted"/>
<dbReference type="KEGG" id="adin:H7849_22790"/>
<reference evidence="1 2" key="1">
    <citation type="submission" date="2020-08" db="EMBL/GenBank/DDBJ databases">
        <title>Edaphobacter telluris sp. nov. and Acidobacterium dinghuensis sp. nov., two acidobacteria isolated from forest soil.</title>
        <authorList>
            <person name="Fu J."/>
            <person name="Qiu L."/>
        </authorList>
    </citation>
    <scope>NUCLEOTIDE SEQUENCE [LARGE SCALE GENOMIC DNA]</scope>
    <source>
        <strain evidence="1">4Y35</strain>
    </source>
</reference>
<organism evidence="1 2">
    <name type="scientific">Alloacidobacterium dinghuense</name>
    <dbReference type="NCBI Taxonomy" id="2763107"/>
    <lineage>
        <taxon>Bacteria</taxon>
        <taxon>Pseudomonadati</taxon>
        <taxon>Acidobacteriota</taxon>
        <taxon>Terriglobia</taxon>
        <taxon>Terriglobales</taxon>
        <taxon>Acidobacteriaceae</taxon>
        <taxon>Alloacidobacterium</taxon>
    </lineage>
</organism>
<dbReference type="AlphaFoldDB" id="A0A7G8BH08"/>
<dbReference type="RefSeq" id="WP_186742780.1">
    <property type="nucleotide sequence ID" value="NZ_CP060394.1"/>
</dbReference>
<evidence type="ECO:0000313" key="2">
    <source>
        <dbReference type="Proteomes" id="UP000515312"/>
    </source>
</evidence>
<sequence>MQVFCLATVETADVQCKVCGQNYALYFECKSHEERQQALQMVVDTLDQHHAESPESTVHPDKAFNVPAWHGVAHMSGAAILGGAPPWAA</sequence>